<dbReference type="AlphaFoldDB" id="A0A3P7NGN9"/>
<accession>A0A3P7NGN9</accession>
<keyword evidence="2" id="KW-1185">Reference proteome</keyword>
<evidence type="ECO:0000313" key="2">
    <source>
        <dbReference type="Proteomes" id="UP000271889"/>
    </source>
</evidence>
<evidence type="ECO:0000313" key="1">
    <source>
        <dbReference type="EMBL" id="VDN34798.1"/>
    </source>
</evidence>
<dbReference type="OrthoDB" id="5858632at2759"/>
<protein>
    <submittedName>
        <fullName evidence="1">Uncharacterized protein</fullName>
    </submittedName>
</protein>
<sequence>MTIKWEDHARVYCSIVDGSLMEVGDAFTDEELIPFLPLLTTCLTHPSMSTSNAFLSKICSLATENGLMAYLTLDYRCVENDIVFLSKAQGSDGFASLGPAQKITMLCRALQKDSSTNQEEWLLACLCEENVEELGWLLSLILLNMPNIISIEDLVSKLLLFKDGPDILTQVSLMV</sequence>
<reference evidence="1 2" key="1">
    <citation type="submission" date="2018-11" db="EMBL/GenBank/DDBJ databases">
        <authorList>
            <consortium name="Pathogen Informatics"/>
        </authorList>
    </citation>
    <scope>NUCLEOTIDE SEQUENCE [LARGE SCALE GENOMIC DNA]</scope>
</reference>
<name>A0A3P7NGN9_CYLGO</name>
<gene>
    <name evidence="1" type="ORF">CGOC_LOCUS12743</name>
</gene>
<dbReference type="Proteomes" id="UP000271889">
    <property type="component" value="Unassembled WGS sequence"/>
</dbReference>
<organism evidence="1 2">
    <name type="scientific">Cylicostephanus goldi</name>
    <name type="common">Nematode worm</name>
    <dbReference type="NCBI Taxonomy" id="71465"/>
    <lineage>
        <taxon>Eukaryota</taxon>
        <taxon>Metazoa</taxon>
        <taxon>Ecdysozoa</taxon>
        <taxon>Nematoda</taxon>
        <taxon>Chromadorea</taxon>
        <taxon>Rhabditida</taxon>
        <taxon>Rhabditina</taxon>
        <taxon>Rhabditomorpha</taxon>
        <taxon>Strongyloidea</taxon>
        <taxon>Strongylidae</taxon>
        <taxon>Cylicostephanus</taxon>
    </lineage>
</organism>
<proteinExistence type="predicted"/>
<dbReference type="EMBL" id="UYRV01125401">
    <property type="protein sequence ID" value="VDN34798.1"/>
    <property type="molecule type" value="Genomic_DNA"/>
</dbReference>